<dbReference type="Pfam" id="PF00083">
    <property type="entry name" value="Sugar_tr"/>
    <property type="match status" value="1"/>
</dbReference>
<dbReference type="AlphaFoldDB" id="R8B9M7"/>
<dbReference type="InterPro" id="IPR050360">
    <property type="entry name" value="MFS_Sugar_Transporters"/>
</dbReference>
<dbReference type="PROSITE" id="PS50850">
    <property type="entry name" value="MFS"/>
    <property type="match status" value="1"/>
</dbReference>
<feature type="transmembrane region" description="Helical" evidence="6">
    <location>
        <begin position="34"/>
        <end position="53"/>
    </location>
</feature>
<comment type="similarity">
    <text evidence="2">Belongs to the major facilitator superfamily. Sugar transporter (TC 2.A.1.1) family.</text>
</comment>
<keyword evidence="4 6" id="KW-1133">Transmembrane helix</keyword>
<dbReference type="EMBL" id="KB933365">
    <property type="protein sequence ID" value="EON96009.1"/>
    <property type="molecule type" value="Genomic_DNA"/>
</dbReference>
<dbReference type="PANTHER" id="PTHR48022">
    <property type="entry name" value="PLASTIDIC GLUCOSE TRANSPORTER 4"/>
    <property type="match status" value="1"/>
</dbReference>
<proteinExistence type="inferred from homology"/>
<evidence type="ECO:0000256" key="6">
    <source>
        <dbReference type="SAM" id="Phobius"/>
    </source>
</evidence>
<keyword evidence="5 6" id="KW-0472">Membrane</keyword>
<dbReference type="InterPro" id="IPR020846">
    <property type="entry name" value="MFS_dom"/>
</dbReference>
<keyword evidence="9" id="KW-1185">Reference proteome</keyword>
<dbReference type="GO" id="GO:0005351">
    <property type="term" value="F:carbohydrate:proton symporter activity"/>
    <property type="evidence" value="ECO:0007669"/>
    <property type="project" value="TreeGrafter"/>
</dbReference>
<feature type="transmembrane region" description="Helical" evidence="6">
    <location>
        <begin position="94"/>
        <end position="115"/>
    </location>
</feature>
<dbReference type="OrthoDB" id="4540492at2759"/>
<reference evidence="9" key="1">
    <citation type="journal article" date="2013" name="Genome Announc.">
        <title>Draft genome sequence of the ascomycete Phaeoacremonium aleophilum strain UCR-PA7, a causal agent of the esca disease complex in grapevines.</title>
        <authorList>
            <person name="Blanco-Ulate B."/>
            <person name="Rolshausen P."/>
            <person name="Cantu D."/>
        </authorList>
    </citation>
    <scope>NUCLEOTIDE SEQUENCE [LARGE SCALE GENOMIC DNA]</scope>
    <source>
        <strain evidence="9">UCR-PA7</strain>
    </source>
</reference>
<dbReference type="GeneID" id="19329414"/>
<name>R8B9M7_PHAM7</name>
<comment type="subcellular location">
    <subcellularLocation>
        <location evidence="1">Membrane</location>
        <topology evidence="1">Multi-pass membrane protein</topology>
    </subcellularLocation>
</comment>
<evidence type="ECO:0000313" key="9">
    <source>
        <dbReference type="Proteomes" id="UP000014074"/>
    </source>
</evidence>
<dbReference type="InterPro" id="IPR036259">
    <property type="entry name" value="MFS_trans_sf"/>
</dbReference>
<dbReference type="GO" id="GO:0016020">
    <property type="term" value="C:membrane"/>
    <property type="evidence" value="ECO:0007669"/>
    <property type="project" value="UniProtKB-SubCell"/>
</dbReference>
<evidence type="ECO:0000256" key="3">
    <source>
        <dbReference type="ARBA" id="ARBA00022692"/>
    </source>
</evidence>
<evidence type="ECO:0000313" key="8">
    <source>
        <dbReference type="EMBL" id="EON96009.1"/>
    </source>
</evidence>
<evidence type="ECO:0000256" key="5">
    <source>
        <dbReference type="ARBA" id="ARBA00023136"/>
    </source>
</evidence>
<dbReference type="Proteomes" id="UP000014074">
    <property type="component" value="Unassembled WGS sequence"/>
</dbReference>
<accession>R8B9M7</accession>
<gene>
    <name evidence="8" type="ORF">UCRPA7_8552</name>
</gene>
<feature type="transmembrane region" description="Helical" evidence="6">
    <location>
        <begin position="156"/>
        <end position="177"/>
    </location>
</feature>
<feature type="transmembrane region" description="Helical" evidence="6">
    <location>
        <begin position="127"/>
        <end position="150"/>
    </location>
</feature>
<evidence type="ECO:0000259" key="7">
    <source>
        <dbReference type="PROSITE" id="PS50850"/>
    </source>
</evidence>
<feature type="transmembrane region" description="Helical" evidence="6">
    <location>
        <begin position="60"/>
        <end position="82"/>
    </location>
</feature>
<dbReference type="SUPFAM" id="SSF103473">
    <property type="entry name" value="MFS general substrate transporter"/>
    <property type="match status" value="1"/>
</dbReference>
<dbReference type="HOGENOM" id="CLU_001265_30_0_1"/>
<dbReference type="InterPro" id="IPR005828">
    <property type="entry name" value="MFS_sugar_transport-like"/>
</dbReference>
<organism evidence="8 9">
    <name type="scientific">Phaeoacremonium minimum (strain UCR-PA7)</name>
    <name type="common">Esca disease fungus</name>
    <name type="synonym">Togninia minima</name>
    <dbReference type="NCBI Taxonomy" id="1286976"/>
    <lineage>
        <taxon>Eukaryota</taxon>
        <taxon>Fungi</taxon>
        <taxon>Dikarya</taxon>
        <taxon>Ascomycota</taxon>
        <taxon>Pezizomycotina</taxon>
        <taxon>Sordariomycetes</taxon>
        <taxon>Sordariomycetidae</taxon>
        <taxon>Togniniales</taxon>
        <taxon>Togniniaceae</taxon>
        <taxon>Phaeoacremonium</taxon>
    </lineage>
</organism>
<dbReference type="RefSeq" id="XP_007919255.1">
    <property type="nucleotide sequence ID" value="XM_007921064.1"/>
</dbReference>
<dbReference type="Gene3D" id="1.20.1250.20">
    <property type="entry name" value="MFS general substrate transporter like domains"/>
    <property type="match status" value="1"/>
</dbReference>
<evidence type="ECO:0000256" key="2">
    <source>
        <dbReference type="ARBA" id="ARBA00010992"/>
    </source>
</evidence>
<protein>
    <submittedName>
        <fullName evidence="8">Putative hexose transporter protein</fullName>
    </submittedName>
</protein>
<feature type="domain" description="Major facilitator superfamily (MFS) profile" evidence="7">
    <location>
        <begin position="1"/>
        <end position="181"/>
    </location>
</feature>
<keyword evidence="3 6" id="KW-0812">Transmembrane</keyword>
<dbReference type="eggNOG" id="KOG0254">
    <property type="taxonomic scope" value="Eukaryota"/>
</dbReference>
<evidence type="ECO:0000256" key="1">
    <source>
        <dbReference type="ARBA" id="ARBA00004141"/>
    </source>
</evidence>
<evidence type="ECO:0000256" key="4">
    <source>
        <dbReference type="ARBA" id="ARBA00022989"/>
    </source>
</evidence>
<sequence>MSQTWGNIIISYYINTILDTVGVTNTIAQNQVNVSINCYTLVVSIVSSFLLNVLGRRNQFLMGGIGMTVSLFIEGALTKLYATSDNKSGVYGSIALIFIFQGFYSFGVSPLISLYPQEVSYYKIRAAGAATCRAASVTMAFIFSFAMSYAMQDLGWKFYLINASWDVVFCMIIYFTWVETKGLPLEEITAKFEGPDVLEGSPTTGSLSFVNSGVFQDPDQKMPAKVEAGAL</sequence>
<dbReference type="KEGG" id="tmn:UCRPA7_8552"/>
<dbReference type="PANTHER" id="PTHR48022:SF31">
    <property type="entry name" value="HEXOSE TRANSPORTER"/>
    <property type="match status" value="1"/>
</dbReference>